<organism evidence="1">
    <name type="scientific">uncultured Chloroflexia bacterium</name>
    <dbReference type="NCBI Taxonomy" id="1672391"/>
    <lineage>
        <taxon>Bacteria</taxon>
        <taxon>Bacillati</taxon>
        <taxon>Chloroflexota</taxon>
        <taxon>Chloroflexia</taxon>
        <taxon>environmental samples</taxon>
    </lineage>
</organism>
<proteinExistence type="predicted"/>
<name>A0A6J4KKG9_9CHLR</name>
<accession>A0A6J4KKG9</accession>
<protein>
    <submittedName>
        <fullName evidence="1">Uncharacterized protein</fullName>
    </submittedName>
</protein>
<reference evidence="1" key="1">
    <citation type="submission" date="2020-02" db="EMBL/GenBank/DDBJ databases">
        <authorList>
            <person name="Meier V. D."/>
        </authorList>
    </citation>
    <scope>NUCLEOTIDE SEQUENCE</scope>
    <source>
        <strain evidence="1">AVDCRST_MAG93</strain>
    </source>
</reference>
<gene>
    <name evidence="1" type="ORF">AVDCRST_MAG93-4976</name>
</gene>
<evidence type="ECO:0000313" key="1">
    <source>
        <dbReference type="EMBL" id="CAA9306964.1"/>
    </source>
</evidence>
<dbReference type="EMBL" id="CADCTR010001675">
    <property type="protein sequence ID" value="CAA9306964.1"/>
    <property type="molecule type" value="Genomic_DNA"/>
</dbReference>
<dbReference type="AlphaFoldDB" id="A0A6J4KKG9"/>
<sequence>MFLAWNSFSKRWSQPNKRKFDFRLLAQHSEAASGPLRRSQFVQLRLKKLTPT</sequence>